<organism evidence="7 8">
    <name type="scientific">Herbaspirillum rhizosphaerae</name>
    <dbReference type="NCBI Taxonomy" id="346179"/>
    <lineage>
        <taxon>Bacteria</taxon>
        <taxon>Pseudomonadati</taxon>
        <taxon>Pseudomonadota</taxon>
        <taxon>Betaproteobacteria</taxon>
        <taxon>Burkholderiales</taxon>
        <taxon>Oxalobacteraceae</taxon>
        <taxon>Herbaspirillum</taxon>
    </lineage>
</organism>
<accession>A0ABW8Z9N3</accession>
<protein>
    <submittedName>
        <fullName evidence="7">Iron-containing alcohol dehydrogenase</fullName>
        <ecNumber evidence="7">1.1.1.1</ecNumber>
    </submittedName>
</protein>
<dbReference type="GO" id="GO:0004022">
    <property type="term" value="F:alcohol dehydrogenase (NAD+) activity"/>
    <property type="evidence" value="ECO:0007669"/>
    <property type="project" value="UniProtKB-EC"/>
</dbReference>
<dbReference type="Proteomes" id="UP001629214">
    <property type="component" value="Unassembled WGS sequence"/>
</dbReference>
<keyword evidence="4" id="KW-0520">NAD</keyword>
<dbReference type="InterPro" id="IPR056798">
    <property type="entry name" value="ADH_Fe_C"/>
</dbReference>
<dbReference type="RefSeq" id="WP_408168717.1">
    <property type="nucleotide sequence ID" value="NZ_JAQQFR010000009.1"/>
</dbReference>
<evidence type="ECO:0000256" key="2">
    <source>
        <dbReference type="ARBA" id="ARBA00007358"/>
    </source>
</evidence>
<name>A0ABW8Z9N3_9BURK</name>
<dbReference type="Gene3D" id="1.20.1090.10">
    <property type="entry name" value="Dehydroquinate synthase-like - alpha domain"/>
    <property type="match status" value="1"/>
</dbReference>
<sequence>MWNYHNPVAIQAGSGSLAQLPGLLNGKRALLITFPQAASLGMEERIAELLGPQLAGIENAVQPNPDVSWLAAMYERVWRDYADVDCIVAFGGGSVIDCAKAMLSKTPSGRFDELLSHLRDAAPLSGIGAKTLIAIPTTAGTGSEVTPWATIWDAAAGNKYSLHQDWTWPQAAIIDPQLMLTLPQDMTLASGLDALSHALESIWNVNRNPVSASLAATAARSIVNTLPALLQSPRDLQLRERMAVAALQAGLAFSNTKTALAHSLSYDITLHHGVTHGIACSFSLPHVMALAFGNAADVDALLLKIFDAVDAQEAVDNLSGFLERLGVSTDPAHYGVADAWDALVQRALQGPRGRNFIAAAKDTSNTLHAIHP</sequence>
<dbReference type="PANTHER" id="PTHR11496">
    <property type="entry name" value="ALCOHOL DEHYDROGENASE"/>
    <property type="match status" value="1"/>
</dbReference>
<dbReference type="Pfam" id="PF00465">
    <property type="entry name" value="Fe-ADH"/>
    <property type="match status" value="1"/>
</dbReference>
<dbReference type="InterPro" id="IPR039697">
    <property type="entry name" value="Alcohol_dehydrogenase_Fe"/>
</dbReference>
<reference evidence="7 8" key="1">
    <citation type="journal article" date="2024" name="Chem. Sci.">
        <title>Discovery of megapolipeptins by genome mining of a Burkholderiales bacteria collection.</title>
        <authorList>
            <person name="Paulo B.S."/>
            <person name="Recchia M.J.J."/>
            <person name="Lee S."/>
            <person name="Fergusson C.H."/>
            <person name="Romanowski S.B."/>
            <person name="Hernandez A."/>
            <person name="Krull N."/>
            <person name="Liu D.Y."/>
            <person name="Cavanagh H."/>
            <person name="Bos A."/>
            <person name="Gray C.A."/>
            <person name="Murphy B.T."/>
            <person name="Linington R.G."/>
            <person name="Eustaquio A.S."/>
        </authorList>
    </citation>
    <scope>NUCLEOTIDE SEQUENCE [LARGE SCALE GENOMIC DNA]</scope>
    <source>
        <strain evidence="7 8">RL21-008-BIB-B</strain>
    </source>
</reference>
<dbReference type="InterPro" id="IPR035873">
    <property type="entry name" value="PhpC"/>
</dbReference>
<dbReference type="InterPro" id="IPR017775">
    <property type="entry name" value="ADH_Fe_PsrA-like"/>
</dbReference>
<dbReference type="EC" id="1.1.1.1" evidence="7"/>
<dbReference type="PROSITE" id="PS00913">
    <property type="entry name" value="ADH_IRON_1"/>
    <property type="match status" value="1"/>
</dbReference>
<evidence type="ECO:0000259" key="6">
    <source>
        <dbReference type="Pfam" id="PF25137"/>
    </source>
</evidence>
<keyword evidence="8" id="KW-1185">Reference proteome</keyword>
<dbReference type="InterPro" id="IPR018211">
    <property type="entry name" value="ADH_Fe_CS"/>
</dbReference>
<evidence type="ECO:0000256" key="3">
    <source>
        <dbReference type="ARBA" id="ARBA00023002"/>
    </source>
</evidence>
<gene>
    <name evidence="7" type="ORF">PQR63_14705</name>
</gene>
<keyword evidence="3 7" id="KW-0560">Oxidoreductase</keyword>
<evidence type="ECO:0000256" key="4">
    <source>
        <dbReference type="ARBA" id="ARBA00023027"/>
    </source>
</evidence>
<comment type="similarity">
    <text evidence="2">Belongs to the iron-containing alcohol dehydrogenase family.</text>
</comment>
<feature type="domain" description="Fe-containing alcohol dehydrogenase-like C-terminal" evidence="6">
    <location>
        <begin position="187"/>
        <end position="362"/>
    </location>
</feature>
<dbReference type="EMBL" id="JAQQFR010000009">
    <property type="protein sequence ID" value="MFL9879647.1"/>
    <property type="molecule type" value="Genomic_DNA"/>
</dbReference>
<dbReference type="Pfam" id="PF25137">
    <property type="entry name" value="ADH_Fe_C"/>
    <property type="match status" value="1"/>
</dbReference>
<dbReference type="Gene3D" id="3.40.50.1970">
    <property type="match status" value="1"/>
</dbReference>
<dbReference type="InterPro" id="IPR001670">
    <property type="entry name" value="ADH_Fe/GldA"/>
</dbReference>
<evidence type="ECO:0000259" key="5">
    <source>
        <dbReference type="Pfam" id="PF00465"/>
    </source>
</evidence>
<comment type="cofactor">
    <cofactor evidence="1">
        <name>Fe cation</name>
        <dbReference type="ChEBI" id="CHEBI:24875"/>
    </cofactor>
</comment>
<evidence type="ECO:0000313" key="7">
    <source>
        <dbReference type="EMBL" id="MFL9879647.1"/>
    </source>
</evidence>
<dbReference type="SUPFAM" id="SSF56796">
    <property type="entry name" value="Dehydroquinate synthase-like"/>
    <property type="match status" value="1"/>
</dbReference>
<dbReference type="NCBIfam" id="TIGR03405">
    <property type="entry name" value="Phn_Fe-ADH"/>
    <property type="match status" value="1"/>
</dbReference>
<evidence type="ECO:0000313" key="8">
    <source>
        <dbReference type="Proteomes" id="UP001629214"/>
    </source>
</evidence>
<comment type="caution">
    <text evidence="7">The sequence shown here is derived from an EMBL/GenBank/DDBJ whole genome shotgun (WGS) entry which is preliminary data.</text>
</comment>
<proteinExistence type="inferred from homology"/>
<dbReference type="PANTHER" id="PTHR11496:SF102">
    <property type="entry name" value="ALCOHOL DEHYDROGENASE 4"/>
    <property type="match status" value="1"/>
</dbReference>
<dbReference type="CDD" id="cd08182">
    <property type="entry name" value="HEPD"/>
    <property type="match status" value="1"/>
</dbReference>
<evidence type="ECO:0000256" key="1">
    <source>
        <dbReference type="ARBA" id="ARBA00001962"/>
    </source>
</evidence>
<feature type="domain" description="Alcohol dehydrogenase iron-type/glycerol dehydrogenase GldA" evidence="5">
    <location>
        <begin position="8"/>
        <end position="176"/>
    </location>
</feature>